<dbReference type="AlphaFoldDB" id="A0ABD3VMR7"/>
<organism evidence="3 4">
    <name type="scientific">Sinanodonta woodiana</name>
    <name type="common">Chinese pond mussel</name>
    <name type="synonym">Anodonta woodiana</name>
    <dbReference type="NCBI Taxonomy" id="1069815"/>
    <lineage>
        <taxon>Eukaryota</taxon>
        <taxon>Metazoa</taxon>
        <taxon>Spiralia</taxon>
        <taxon>Lophotrochozoa</taxon>
        <taxon>Mollusca</taxon>
        <taxon>Bivalvia</taxon>
        <taxon>Autobranchia</taxon>
        <taxon>Heteroconchia</taxon>
        <taxon>Palaeoheterodonta</taxon>
        <taxon>Unionida</taxon>
        <taxon>Unionoidea</taxon>
        <taxon>Unionidae</taxon>
        <taxon>Unioninae</taxon>
        <taxon>Sinanodonta</taxon>
    </lineage>
</organism>
<keyword evidence="4" id="KW-1185">Reference proteome</keyword>
<evidence type="ECO:0000259" key="2">
    <source>
        <dbReference type="Pfam" id="PF08205"/>
    </source>
</evidence>
<dbReference type="Pfam" id="PF08205">
    <property type="entry name" value="C2-set_2"/>
    <property type="match status" value="1"/>
</dbReference>
<dbReference type="InterPro" id="IPR013783">
    <property type="entry name" value="Ig-like_fold"/>
</dbReference>
<dbReference type="InterPro" id="IPR013162">
    <property type="entry name" value="CD80_C2-set"/>
</dbReference>
<keyword evidence="1" id="KW-1015">Disulfide bond</keyword>
<gene>
    <name evidence="3" type="ORF">ACJMK2_008836</name>
</gene>
<dbReference type="EMBL" id="JBJQND010000011">
    <property type="protein sequence ID" value="KAL3862892.1"/>
    <property type="molecule type" value="Genomic_DNA"/>
</dbReference>
<comment type="caution">
    <text evidence="3">The sequence shown here is derived from an EMBL/GenBank/DDBJ whole genome shotgun (WGS) entry which is preliminary data.</text>
</comment>
<proteinExistence type="predicted"/>
<dbReference type="Proteomes" id="UP001634394">
    <property type="component" value="Unassembled WGS sequence"/>
</dbReference>
<accession>A0ABD3VMR7</accession>
<evidence type="ECO:0000313" key="4">
    <source>
        <dbReference type="Proteomes" id="UP001634394"/>
    </source>
</evidence>
<dbReference type="SUPFAM" id="SSF48726">
    <property type="entry name" value="Immunoglobulin"/>
    <property type="match status" value="1"/>
</dbReference>
<feature type="non-terminal residue" evidence="3">
    <location>
        <position position="103"/>
    </location>
</feature>
<dbReference type="InterPro" id="IPR036179">
    <property type="entry name" value="Ig-like_dom_sf"/>
</dbReference>
<feature type="domain" description="CD80-like immunoglobulin C2-set" evidence="2">
    <location>
        <begin position="20"/>
        <end position="84"/>
    </location>
</feature>
<reference evidence="3 4" key="1">
    <citation type="submission" date="2024-11" db="EMBL/GenBank/DDBJ databases">
        <title>Chromosome-level genome assembly of the freshwater bivalve Anodonta woodiana.</title>
        <authorList>
            <person name="Chen X."/>
        </authorList>
    </citation>
    <scope>NUCLEOTIDE SEQUENCE [LARGE SCALE GENOMIC DNA]</scope>
    <source>
        <strain evidence="3">MN2024</strain>
        <tissue evidence="3">Gills</tissue>
    </source>
</reference>
<name>A0ABD3VMR7_SINWO</name>
<evidence type="ECO:0000256" key="1">
    <source>
        <dbReference type="ARBA" id="ARBA00023157"/>
    </source>
</evidence>
<evidence type="ECO:0000313" key="3">
    <source>
        <dbReference type="EMBL" id="KAL3862892.1"/>
    </source>
</evidence>
<dbReference type="Gene3D" id="2.60.40.10">
    <property type="entry name" value="Immunoglobulins"/>
    <property type="match status" value="1"/>
</dbReference>
<sequence>AVEWLRINESTSTVVFYEGFNKSILCASSPSNPSPTIRWWLDSVQMNDSTEYHEMETIDGLYAGFSTIYMNFNRVDRKREILCDAYICGQDPVSSKRLRIDIW</sequence>
<protein>
    <recommendedName>
        <fullName evidence="2">CD80-like immunoglobulin C2-set domain-containing protein</fullName>
    </recommendedName>
</protein>
<feature type="non-terminal residue" evidence="3">
    <location>
        <position position="1"/>
    </location>
</feature>